<keyword evidence="3" id="KW-1185">Reference proteome</keyword>
<comment type="caution">
    <text evidence="2">The sequence shown here is derived from an EMBL/GenBank/DDBJ whole genome shotgun (WGS) entry which is preliminary data.</text>
</comment>
<organism evidence="2 3">
    <name type="scientific">Abeliophyllum distichum</name>
    <dbReference type="NCBI Taxonomy" id="126358"/>
    <lineage>
        <taxon>Eukaryota</taxon>
        <taxon>Viridiplantae</taxon>
        <taxon>Streptophyta</taxon>
        <taxon>Embryophyta</taxon>
        <taxon>Tracheophyta</taxon>
        <taxon>Spermatophyta</taxon>
        <taxon>Magnoliopsida</taxon>
        <taxon>eudicotyledons</taxon>
        <taxon>Gunneridae</taxon>
        <taxon>Pentapetalae</taxon>
        <taxon>asterids</taxon>
        <taxon>lamiids</taxon>
        <taxon>Lamiales</taxon>
        <taxon>Oleaceae</taxon>
        <taxon>Forsythieae</taxon>
        <taxon>Abeliophyllum</taxon>
    </lineage>
</organism>
<protein>
    <submittedName>
        <fullName evidence="2">Protein BOBBER 1-like</fullName>
    </submittedName>
</protein>
<feature type="compositionally biased region" description="Basic and acidic residues" evidence="1">
    <location>
        <begin position="68"/>
        <end position="89"/>
    </location>
</feature>
<proteinExistence type="predicted"/>
<evidence type="ECO:0000313" key="3">
    <source>
        <dbReference type="Proteomes" id="UP001604336"/>
    </source>
</evidence>
<dbReference type="AlphaFoldDB" id="A0ABD1RD78"/>
<evidence type="ECO:0000313" key="2">
    <source>
        <dbReference type="EMBL" id="KAL2485753.1"/>
    </source>
</evidence>
<name>A0ABD1RD78_9LAMI</name>
<gene>
    <name evidence="2" type="ORF">Adt_30509</name>
</gene>
<reference evidence="3" key="1">
    <citation type="submission" date="2024-07" db="EMBL/GenBank/DDBJ databases">
        <title>Two chromosome-level genome assemblies of Korean endemic species Abeliophyllum distichum and Forsythia ovata (Oleaceae).</title>
        <authorList>
            <person name="Jang H."/>
        </authorList>
    </citation>
    <scope>NUCLEOTIDE SEQUENCE [LARGE SCALE GENOMIC DNA]</scope>
</reference>
<dbReference type="EMBL" id="JBFOLK010000009">
    <property type="protein sequence ID" value="KAL2485753.1"/>
    <property type="molecule type" value="Genomic_DNA"/>
</dbReference>
<feature type="region of interest" description="Disordered" evidence="1">
    <location>
        <begin position="68"/>
        <end position="128"/>
    </location>
</feature>
<sequence length="128" mass="14559">MAAVDDSTSSPMCNLEVLDSLVEDWSLSSLNTFLALLRITREGFESVAKESDLFKSDSLVKDKVEVEEKKRTKELKDKENGQAEKKVNEEPPMAATMQKDEVKPTMEKKKVKEESETKFHTTKLSPYK</sequence>
<evidence type="ECO:0000256" key="1">
    <source>
        <dbReference type="SAM" id="MobiDB-lite"/>
    </source>
</evidence>
<dbReference type="Proteomes" id="UP001604336">
    <property type="component" value="Unassembled WGS sequence"/>
</dbReference>
<accession>A0ABD1RD78</accession>
<feature type="compositionally biased region" description="Basic and acidic residues" evidence="1">
    <location>
        <begin position="98"/>
        <end position="119"/>
    </location>
</feature>